<dbReference type="Pfam" id="PF01420">
    <property type="entry name" value="Methylase_S"/>
    <property type="match status" value="2"/>
</dbReference>
<keyword evidence="4" id="KW-0175">Coiled coil</keyword>
<dbReference type="GO" id="GO:0016787">
    <property type="term" value="F:hydrolase activity"/>
    <property type="evidence" value="ECO:0007669"/>
    <property type="project" value="UniProtKB-KW"/>
</dbReference>
<keyword evidence="2" id="KW-0680">Restriction system</keyword>
<evidence type="ECO:0000256" key="1">
    <source>
        <dbReference type="ARBA" id="ARBA00010923"/>
    </source>
</evidence>
<keyword evidence="6" id="KW-0255">Endonuclease</keyword>
<name>A0ABW5L086_9SPHI</name>
<keyword evidence="7" id="KW-1185">Reference proteome</keyword>
<gene>
    <name evidence="6" type="ORF">ACFSQW_09335</name>
</gene>
<keyword evidence="6" id="KW-0540">Nuclease</keyword>
<evidence type="ECO:0000313" key="7">
    <source>
        <dbReference type="Proteomes" id="UP001597440"/>
    </source>
</evidence>
<dbReference type="InterPro" id="IPR000055">
    <property type="entry name" value="Restrct_endonuc_typeI_TRD"/>
</dbReference>
<comment type="similarity">
    <text evidence="1">Belongs to the type-I restriction system S methylase family.</text>
</comment>
<dbReference type="Proteomes" id="UP001597440">
    <property type="component" value="Unassembled WGS sequence"/>
</dbReference>
<sequence length="374" mass="42343">MWEKVKLFDVCRPKQWKTISTKHLQTSGYPVYGANGKIGFYSEYTHVDPTLTITCRGATCGSIHITDPKSYINGNAMALDDLKSNTSIRFLYYYLKTRGFEDVISGSAQPQITREGLEKIEIPLPPILIQEKIAEILDKADELRRKDKDLRDKYDELAEAIFMDMFGDPVRNEKGWDVKTLKELCLKIGSGSTPSGGNESYKNEGISLIRSLNIHQNKFKYKDLAFIDDKQADKLKNVIVEADDILFNITGASVCRTTVVPSNVLPARVNQHVAILRFDKEHVAPFFAVRLLSNAIMNRHLYAIATQGGATREAITKEQLQKLEIIVPPIHLQEAFAKKNELINQLKAQTNAEKSEELFQSLLQKAFKYELTID</sequence>
<evidence type="ECO:0000256" key="4">
    <source>
        <dbReference type="SAM" id="Coils"/>
    </source>
</evidence>
<evidence type="ECO:0000256" key="3">
    <source>
        <dbReference type="ARBA" id="ARBA00023125"/>
    </source>
</evidence>
<dbReference type="EC" id="3.1.21.-" evidence="6"/>
<keyword evidence="6" id="KW-0378">Hydrolase</keyword>
<dbReference type="PANTHER" id="PTHR30408">
    <property type="entry name" value="TYPE-1 RESTRICTION ENZYME ECOKI SPECIFICITY PROTEIN"/>
    <property type="match status" value="1"/>
</dbReference>
<proteinExistence type="inferred from homology"/>
<dbReference type="CDD" id="cd17266">
    <property type="entry name" value="RMtype1_S_Sau1132ORF3780P-TRD2-CR2_like"/>
    <property type="match status" value="1"/>
</dbReference>
<feature type="domain" description="Type I restriction modification DNA specificity" evidence="5">
    <location>
        <begin position="2"/>
        <end position="142"/>
    </location>
</feature>
<comment type="caution">
    <text evidence="6">The sequence shown here is derived from an EMBL/GenBank/DDBJ whole genome shotgun (WGS) entry which is preliminary data.</text>
</comment>
<dbReference type="GO" id="GO:0004519">
    <property type="term" value="F:endonuclease activity"/>
    <property type="evidence" value="ECO:0007669"/>
    <property type="project" value="UniProtKB-KW"/>
</dbReference>
<feature type="domain" description="Type I restriction modification DNA specificity" evidence="5">
    <location>
        <begin position="174"/>
        <end position="339"/>
    </location>
</feature>
<dbReference type="RefSeq" id="WP_210352998.1">
    <property type="nucleotide sequence ID" value="NZ_JAEQMU010000001.1"/>
</dbReference>
<dbReference type="InterPro" id="IPR044946">
    <property type="entry name" value="Restrct_endonuc_typeI_TRD_sf"/>
</dbReference>
<evidence type="ECO:0000313" key="6">
    <source>
        <dbReference type="EMBL" id="MFD2554591.1"/>
    </source>
</evidence>
<dbReference type="InterPro" id="IPR052021">
    <property type="entry name" value="Type-I_RS_S_subunit"/>
</dbReference>
<dbReference type="SUPFAM" id="SSF116734">
    <property type="entry name" value="DNA methylase specificity domain"/>
    <property type="match status" value="2"/>
</dbReference>
<keyword evidence="3" id="KW-0238">DNA-binding</keyword>
<reference evidence="7" key="1">
    <citation type="journal article" date="2019" name="Int. J. Syst. Evol. Microbiol.">
        <title>The Global Catalogue of Microorganisms (GCM) 10K type strain sequencing project: providing services to taxonomists for standard genome sequencing and annotation.</title>
        <authorList>
            <consortium name="The Broad Institute Genomics Platform"/>
            <consortium name="The Broad Institute Genome Sequencing Center for Infectious Disease"/>
            <person name="Wu L."/>
            <person name="Ma J."/>
        </authorList>
    </citation>
    <scope>NUCLEOTIDE SEQUENCE [LARGE SCALE GENOMIC DNA]</scope>
    <source>
        <strain evidence="7">KCTC 52298</strain>
    </source>
</reference>
<dbReference type="PANTHER" id="PTHR30408:SF12">
    <property type="entry name" value="TYPE I RESTRICTION ENZYME MJAVIII SPECIFICITY SUBUNIT"/>
    <property type="match status" value="1"/>
</dbReference>
<feature type="coiled-coil region" evidence="4">
    <location>
        <begin position="133"/>
        <end position="160"/>
    </location>
</feature>
<dbReference type="Gene3D" id="3.90.220.20">
    <property type="entry name" value="DNA methylase specificity domains"/>
    <property type="match status" value="2"/>
</dbReference>
<protein>
    <submittedName>
        <fullName evidence="6">Restriction endonuclease subunit S</fullName>
        <ecNumber evidence="6">3.1.21.-</ecNumber>
    </submittedName>
</protein>
<evidence type="ECO:0000259" key="5">
    <source>
        <dbReference type="Pfam" id="PF01420"/>
    </source>
</evidence>
<organism evidence="6 7">
    <name type="scientific">Sphingobacterium tabacisoli</name>
    <dbReference type="NCBI Taxonomy" id="2044855"/>
    <lineage>
        <taxon>Bacteria</taxon>
        <taxon>Pseudomonadati</taxon>
        <taxon>Bacteroidota</taxon>
        <taxon>Sphingobacteriia</taxon>
        <taxon>Sphingobacteriales</taxon>
        <taxon>Sphingobacteriaceae</taxon>
        <taxon>Sphingobacterium</taxon>
    </lineage>
</organism>
<evidence type="ECO:0000256" key="2">
    <source>
        <dbReference type="ARBA" id="ARBA00022747"/>
    </source>
</evidence>
<accession>A0ABW5L086</accession>
<dbReference type="EMBL" id="JBHULD010000014">
    <property type="protein sequence ID" value="MFD2554591.1"/>
    <property type="molecule type" value="Genomic_DNA"/>
</dbReference>